<dbReference type="KEGG" id="fhl:OE105_10595"/>
<dbReference type="RefSeq" id="WP_275420149.1">
    <property type="nucleotide sequence ID" value="NZ_CP106877.1"/>
</dbReference>
<protein>
    <submittedName>
        <fullName evidence="1">Uncharacterized protein</fullName>
    </submittedName>
</protein>
<dbReference type="Proteomes" id="UP001164726">
    <property type="component" value="Chromosome"/>
</dbReference>
<evidence type="ECO:0000313" key="2">
    <source>
        <dbReference type="Proteomes" id="UP001164726"/>
    </source>
</evidence>
<dbReference type="EMBL" id="CP106877">
    <property type="protein sequence ID" value="WAA12020.1"/>
    <property type="molecule type" value="Genomic_DNA"/>
</dbReference>
<proteinExistence type="predicted"/>
<accession>A0A9E8LZ92</accession>
<name>A0A9E8LZ92_9BACI</name>
<keyword evidence="2" id="KW-1185">Reference proteome</keyword>
<gene>
    <name evidence="1" type="ORF">OE105_10595</name>
</gene>
<evidence type="ECO:0000313" key="1">
    <source>
        <dbReference type="EMBL" id="WAA12020.1"/>
    </source>
</evidence>
<dbReference type="AlphaFoldDB" id="A0A9E8LZ92"/>
<sequence>METFQPYWPETIFFIGAGATAPLGMATTKGIGESITILTNEKIPLKERIRLAYQMERKEILEEMMGLFLFFEDQPENSVKYGNTIGFNRKRRKELLQIFDWPSLKKMTKRCPRHDKILSTQDLFNLIDMSIQSKQGVYVDNEFIPPERMKATRNMLVLLISLLHKVNYLQSLQLKSSLFDQYYGFAKILTELMVEEGLKRAREYELNERAFYLFSYAIINMNWDPLFLWFIFNAHKEWNDQKEGTGVGKKYHVPLKLFNDMAHFMAVRSVEETTPEAWFPLNETAVLRLNNEEHVTDRRVRIGKFYFPHGSHGFRECPNCGKLTFFLGNEWKVKTDSLFPPSIIPSLAKGNRPKSIEEKRAYEEGAYDALQCPHCGSLTYAYHTPIIMQTNFKGSYPPYIEEIQRDMKVAVSKAKHIILFGYSLPSDDIQYRSMLAAKKNDGVKCSLVNFHEHGPDQWLYGDDLKQFIQSHPHDSVSEIAKQVIDLFGKEHVRAYLAGIPKVFTENNHVSRKKVEQLLHWDRG</sequence>
<reference evidence="1" key="1">
    <citation type="submission" date="2022-09" db="EMBL/GenBank/DDBJ databases">
        <title>Complete Genomes of Fervidibacillus albus and Fervidibacillus halotolerans isolated from tidal flat sediments.</title>
        <authorList>
            <person name="Kwon K.K."/>
            <person name="Yang S.-H."/>
            <person name="Park M.J."/>
            <person name="Oh H.-M."/>
        </authorList>
    </citation>
    <scope>NUCLEOTIDE SEQUENCE</scope>
    <source>
        <strain evidence="1">MEBiC13594</strain>
    </source>
</reference>
<organism evidence="1 2">
    <name type="scientific">Fervidibacillus halotolerans</name>
    <dbReference type="NCBI Taxonomy" id="2980027"/>
    <lineage>
        <taxon>Bacteria</taxon>
        <taxon>Bacillati</taxon>
        <taxon>Bacillota</taxon>
        <taxon>Bacilli</taxon>
        <taxon>Bacillales</taxon>
        <taxon>Bacillaceae</taxon>
        <taxon>Fervidibacillus</taxon>
    </lineage>
</organism>